<proteinExistence type="predicted"/>
<feature type="region of interest" description="Disordered" evidence="1">
    <location>
        <begin position="14"/>
        <end position="41"/>
    </location>
</feature>
<protein>
    <submittedName>
        <fullName evidence="2">Uncharacterized protein</fullName>
    </submittedName>
</protein>
<feature type="compositionally biased region" description="Basic and acidic residues" evidence="1">
    <location>
        <begin position="133"/>
        <end position="155"/>
    </location>
</feature>
<reference evidence="2" key="1">
    <citation type="submission" date="2022-03" db="EMBL/GenBank/DDBJ databases">
        <authorList>
            <person name="Alioto T."/>
            <person name="Alioto T."/>
            <person name="Gomez Garrido J."/>
        </authorList>
    </citation>
    <scope>NUCLEOTIDE SEQUENCE</scope>
</reference>
<evidence type="ECO:0000256" key="1">
    <source>
        <dbReference type="SAM" id="MobiDB-lite"/>
    </source>
</evidence>
<evidence type="ECO:0000313" key="2">
    <source>
        <dbReference type="EMBL" id="CAH2292613.1"/>
    </source>
</evidence>
<dbReference type="AlphaFoldDB" id="A0AAD1W7V3"/>
<evidence type="ECO:0000313" key="3">
    <source>
        <dbReference type="Proteomes" id="UP001295444"/>
    </source>
</evidence>
<dbReference type="Proteomes" id="UP001295444">
    <property type="component" value="Chromosome 05"/>
</dbReference>
<feature type="region of interest" description="Disordered" evidence="1">
    <location>
        <begin position="129"/>
        <end position="159"/>
    </location>
</feature>
<keyword evidence="3" id="KW-1185">Reference proteome</keyword>
<sequence>MYYRGRSYRRSGADAISLSSSPGKSLITGAPPHTQSRNSDPYTRVCIPDRWMPFLCPSGTKIRRRGPWAYRVGFPRQPRIAPWDEDYWDTDPQAAGIPWGTPDSLMGRKSQKPAPAAAALNHDIGQMLASTPRTREPSSPRRETTTEPVADKAPEKGAQAMSENKNFWLALKTSENSRLQIPRKRSWKRQMLTVWLESRDSMEKAVM</sequence>
<organism evidence="2 3">
    <name type="scientific">Pelobates cultripes</name>
    <name type="common">Western spadefoot toad</name>
    <dbReference type="NCBI Taxonomy" id="61616"/>
    <lineage>
        <taxon>Eukaryota</taxon>
        <taxon>Metazoa</taxon>
        <taxon>Chordata</taxon>
        <taxon>Craniata</taxon>
        <taxon>Vertebrata</taxon>
        <taxon>Euteleostomi</taxon>
        <taxon>Amphibia</taxon>
        <taxon>Batrachia</taxon>
        <taxon>Anura</taxon>
        <taxon>Pelobatoidea</taxon>
        <taxon>Pelobatidae</taxon>
        <taxon>Pelobates</taxon>
    </lineage>
</organism>
<name>A0AAD1W7V3_PELCU</name>
<accession>A0AAD1W7V3</accession>
<gene>
    <name evidence="2" type="ORF">PECUL_23A050595</name>
</gene>
<dbReference type="EMBL" id="OW240916">
    <property type="protein sequence ID" value="CAH2292613.1"/>
    <property type="molecule type" value="Genomic_DNA"/>
</dbReference>